<keyword evidence="3" id="KW-1133">Transmembrane helix</keyword>
<dbReference type="InterPro" id="IPR011041">
    <property type="entry name" value="Quinoprot_gluc/sorb_DH_b-prop"/>
</dbReference>
<feature type="compositionally biased region" description="Basic and acidic residues" evidence="2">
    <location>
        <begin position="165"/>
        <end position="175"/>
    </location>
</feature>
<dbReference type="AlphaFoldDB" id="A0AAP2RGM4"/>
<dbReference type="InterPro" id="IPR011990">
    <property type="entry name" value="TPR-like_helical_dom_sf"/>
</dbReference>
<sequence>MKKKRGIIIALVCVIIAAAAGSLCLLIYMNKEKKTGYEKWMEAGKKNLEEGNYEEAISSFKQAIEMEPEYADAYIGFADASLGEDFSYWKEAVKTICDGIQRTKNSALVKKALEIGQERVDETEKQEVLDMVKTVYPELSEKTVENYWNDEKKETAEESGESTADETKENPRQETENVTGAGNLAGNINNGGYVVENETCVVYSYENALWRMNQDGSGRVKLFDGSCSSLNLWEDQVYFLAEEEKAGEYDRPYKTRTPYRVGLNGDGLTAIGVPADEGGVVMSFSDYYMDEYTAGAGYRGFTVYDGYLYYIGRNGREGTYTCTNMNSNGGQTVTVTYHDNASLYRMDLDGGNVTELVENLGNASPQMCISDGKLYYTVSYYNCFFGPYNFTKFYRASLDGTMAEELPVHRESNAPFTSDYGSYTEYVLGIQVSDGKLYLSCGDSEGEFPDSRFHVYDAFKESFGDRLLEERSWVGTVASDGKLYAATGGRVWGENGAPLTNRAMAVCGDNGQAEKLLKVFDEATYGGDSYFNEIFYEINVTEDWVYYRMKSGQNSLKKQELGRISKDGTKQEILYGN</sequence>
<evidence type="ECO:0000256" key="1">
    <source>
        <dbReference type="PROSITE-ProRule" id="PRU00339"/>
    </source>
</evidence>
<keyword evidence="6" id="KW-1185">Reference proteome</keyword>
<gene>
    <name evidence="5" type="ORF">LQE92_01260</name>
</gene>
<accession>A0AAP2RGM4</accession>
<dbReference type="Proteomes" id="UP001299265">
    <property type="component" value="Unassembled WGS sequence"/>
</dbReference>
<feature type="domain" description="Prolow-density lipoprotein receptor-related protein 1-like beta-propeller" evidence="4">
    <location>
        <begin position="183"/>
        <end position="283"/>
    </location>
</feature>
<dbReference type="SUPFAM" id="SSF48452">
    <property type="entry name" value="TPR-like"/>
    <property type="match status" value="1"/>
</dbReference>
<comment type="caution">
    <text evidence="5">The sequence shown here is derived from an EMBL/GenBank/DDBJ whole genome shotgun (WGS) entry which is preliminary data.</text>
</comment>
<proteinExistence type="predicted"/>
<evidence type="ECO:0000256" key="2">
    <source>
        <dbReference type="SAM" id="MobiDB-lite"/>
    </source>
</evidence>
<evidence type="ECO:0000313" key="6">
    <source>
        <dbReference type="Proteomes" id="UP001299265"/>
    </source>
</evidence>
<keyword evidence="3" id="KW-0472">Membrane</keyword>
<evidence type="ECO:0000313" key="5">
    <source>
        <dbReference type="EMBL" id="MCD2491255.1"/>
    </source>
</evidence>
<feature type="transmembrane region" description="Helical" evidence="3">
    <location>
        <begin position="7"/>
        <end position="29"/>
    </location>
</feature>
<dbReference type="Pfam" id="PF16472">
    <property type="entry name" value="DUF5050"/>
    <property type="match status" value="1"/>
</dbReference>
<keyword evidence="3" id="KW-0812">Transmembrane</keyword>
<protein>
    <submittedName>
        <fullName evidence="5">DUF5050 domain-containing protein</fullName>
    </submittedName>
</protein>
<dbReference type="RefSeq" id="WP_231061200.1">
    <property type="nucleotide sequence ID" value="NZ_JAJNOR010000001.1"/>
</dbReference>
<reference evidence="5 6" key="1">
    <citation type="submission" date="2021-11" db="EMBL/GenBank/DDBJ databases">
        <title>Lacrimispora sp. nov. NSJ-141 isolated from human feces.</title>
        <authorList>
            <person name="Abdugheni R."/>
        </authorList>
    </citation>
    <scope>NUCLEOTIDE SEQUENCE [LARGE SCALE GENOMIC DNA]</scope>
    <source>
        <strain evidence="5 6">NSJ-141</strain>
    </source>
</reference>
<feature type="repeat" description="TPR" evidence="1">
    <location>
        <begin position="37"/>
        <end position="70"/>
    </location>
</feature>
<dbReference type="SUPFAM" id="SSF50952">
    <property type="entry name" value="Soluble quinoprotein glucose dehydrogenase"/>
    <property type="match status" value="1"/>
</dbReference>
<evidence type="ECO:0000256" key="3">
    <source>
        <dbReference type="SAM" id="Phobius"/>
    </source>
</evidence>
<dbReference type="Gene3D" id="1.25.40.10">
    <property type="entry name" value="Tetratricopeptide repeat domain"/>
    <property type="match status" value="1"/>
</dbReference>
<keyword evidence="1" id="KW-0802">TPR repeat</keyword>
<feature type="compositionally biased region" description="Basic and acidic residues" evidence="2">
    <location>
        <begin position="146"/>
        <end position="156"/>
    </location>
</feature>
<dbReference type="PROSITE" id="PS50293">
    <property type="entry name" value="TPR_REGION"/>
    <property type="match status" value="1"/>
</dbReference>
<dbReference type="InterPro" id="IPR032485">
    <property type="entry name" value="LRP1-like_beta_prop"/>
</dbReference>
<feature type="region of interest" description="Disordered" evidence="2">
    <location>
        <begin position="146"/>
        <end position="187"/>
    </location>
</feature>
<dbReference type="PROSITE" id="PS50005">
    <property type="entry name" value="TPR"/>
    <property type="match status" value="1"/>
</dbReference>
<dbReference type="EMBL" id="JAJNOR010000001">
    <property type="protein sequence ID" value="MCD2491255.1"/>
    <property type="molecule type" value="Genomic_DNA"/>
</dbReference>
<evidence type="ECO:0000259" key="4">
    <source>
        <dbReference type="Pfam" id="PF16472"/>
    </source>
</evidence>
<dbReference type="Pfam" id="PF14559">
    <property type="entry name" value="TPR_19"/>
    <property type="match status" value="1"/>
</dbReference>
<organism evidence="5 6">
    <name type="scientific">Lientehia hominis</name>
    <dbReference type="NCBI Taxonomy" id="2897778"/>
    <lineage>
        <taxon>Bacteria</taxon>
        <taxon>Bacillati</taxon>
        <taxon>Bacillota</taxon>
        <taxon>Clostridia</taxon>
        <taxon>Lachnospirales</taxon>
        <taxon>Lachnospiraceae</taxon>
        <taxon>Lientehia</taxon>
    </lineage>
</organism>
<dbReference type="InterPro" id="IPR019734">
    <property type="entry name" value="TPR_rpt"/>
</dbReference>
<name>A0AAP2RGM4_9FIRM</name>